<dbReference type="GO" id="GO:0010343">
    <property type="term" value="P:singlet oxygen-mediated programmed cell death"/>
    <property type="evidence" value="ECO:0007669"/>
    <property type="project" value="InterPro"/>
</dbReference>
<proteinExistence type="predicted"/>
<evidence type="ECO:0000313" key="2">
    <source>
        <dbReference type="EMBL" id="AQK89808.1"/>
    </source>
</evidence>
<sequence>MSTAATACATRAAARPPLNTAPARRAPPSAVRPPSATPARRAAGCCFCAAASSASSPSTWDWTRWSRHFDEVDQAESYASLLQFQLEEAVENEDFAEAAKLKRDIIEATGNDAVAHVMAELKNAIEEQRYQDASRLTRLAGTSLVGWWVGYAKDTDDSIGRIVRISPGVGRYVAKSYNPRQLVTASSGTPLFEIFLVKEDDETYTMKVVHMRPTKGTSGAPSISSTITESPAKVENENSSESSAISDSVTEEANTDTTVRGNEDAEEKAQDVGSSKDSSVEGLKSVLNFFKSRIPEFKVQVINVDVAEETELAANSSEELVQDDVKSTPESSLEEPATEELEQEEDVPEENTDEESKSTEVKLFISGVVHNKEDAGAKSYVRVPAEINNMEKDSFELYIPGEGSDRDLAETKAAKQKVADMAAKLASELMPSDVAKALWGTAKSSSKINKEVQELLRLTLSKARVKLTENTIFKRIIMDTNSTDPFNGLYVGAFSPYGPEIVQLRRKFGHWNSTDDVEFFEYVEAVKLTGDLSVPAGQITFRAKIGKGKRLENRGAYPEEFGVVISSCRSDCLKDAKMLVFYVLTSESHMQFSHSNCTFVFQIASYKGQGRIAQPGFKNPRWVDGELLVLNGKSTIPHLGGAELGFLYSVPEQSFLVLFDRLNLPE</sequence>
<dbReference type="InterPro" id="IPR044680">
    <property type="entry name" value="EX1/2"/>
</dbReference>
<protein>
    <submittedName>
        <fullName evidence="2">Protein EXECUTER 2 chloroplastic</fullName>
    </submittedName>
</protein>
<feature type="region of interest" description="Disordered" evidence="1">
    <location>
        <begin position="1"/>
        <end position="36"/>
    </location>
</feature>
<dbReference type="Pfam" id="PF12014">
    <property type="entry name" value="Cyclin_D1_bind"/>
    <property type="match status" value="1"/>
</dbReference>
<dbReference type="OMA" id="SSLEWDW"/>
<dbReference type="PANTHER" id="PTHR33917">
    <property type="entry name" value="PROTEIN EXECUTER 1, CHLOROPLASTIC"/>
    <property type="match status" value="1"/>
</dbReference>
<gene>
    <name evidence="2" type="ORF">ZEAMMB73_Zm00001d008422</name>
</gene>
<feature type="compositionally biased region" description="Basic and acidic residues" evidence="1">
    <location>
        <begin position="261"/>
        <end position="270"/>
    </location>
</feature>
<dbReference type="ExpressionAtlas" id="A0A1D6FCQ0">
    <property type="expression patterns" value="baseline and differential"/>
</dbReference>
<organism evidence="2">
    <name type="scientific">Zea mays</name>
    <name type="common">Maize</name>
    <dbReference type="NCBI Taxonomy" id="4577"/>
    <lineage>
        <taxon>Eukaryota</taxon>
        <taxon>Viridiplantae</taxon>
        <taxon>Streptophyta</taxon>
        <taxon>Embryophyta</taxon>
        <taxon>Tracheophyta</taxon>
        <taxon>Spermatophyta</taxon>
        <taxon>Magnoliopsida</taxon>
        <taxon>Liliopsida</taxon>
        <taxon>Poales</taxon>
        <taxon>Poaceae</taxon>
        <taxon>PACMAD clade</taxon>
        <taxon>Panicoideae</taxon>
        <taxon>Andropogonodae</taxon>
        <taxon>Andropogoneae</taxon>
        <taxon>Tripsacinae</taxon>
        <taxon>Zea</taxon>
    </lineage>
</organism>
<evidence type="ECO:0000256" key="1">
    <source>
        <dbReference type="SAM" id="MobiDB-lite"/>
    </source>
</evidence>
<dbReference type="EMBL" id="CM000784">
    <property type="protein sequence ID" value="AQK89808.1"/>
    <property type="molecule type" value="Genomic_DNA"/>
</dbReference>
<dbReference type="PANTHER" id="PTHR33917:SF2">
    <property type="entry name" value="PROTEIN EXECUTER 2, CHLOROPLASTIC"/>
    <property type="match status" value="1"/>
</dbReference>
<reference evidence="2" key="1">
    <citation type="submission" date="2015-12" db="EMBL/GenBank/DDBJ databases">
        <title>Update maize B73 reference genome by single molecule sequencing technologies.</title>
        <authorList>
            <consortium name="Maize Genome Sequencing Project"/>
            <person name="Ware D."/>
        </authorList>
    </citation>
    <scope>NUCLEOTIDE SEQUENCE</scope>
    <source>
        <tissue evidence="2">Seedling</tissue>
    </source>
</reference>
<dbReference type="SMR" id="A0A1D6FCQ0"/>
<feature type="compositionally biased region" description="Acidic residues" evidence="1">
    <location>
        <begin position="332"/>
        <end position="353"/>
    </location>
</feature>
<dbReference type="InParanoid" id="A0A1D6FCQ0"/>
<name>A0A1D6FCQ0_MAIZE</name>
<feature type="compositionally biased region" description="Polar residues" evidence="1">
    <location>
        <begin position="215"/>
        <end position="229"/>
    </location>
</feature>
<feature type="region of interest" description="Disordered" evidence="1">
    <location>
        <begin position="314"/>
        <end position="359"/>
    </location>
</feature>
<dbReference type="STRING" id="4577.A0A1D6FCQ0"/>
<feature type="region of interest" description="Disordered" evidence="1">
    <location>
        <begin position="213"/>
        <end position="278"/>
    </location>
</feature>
<accession>A0A1D6FCQ0</accession>
<dbReference type="IntAct" id="A0A1D6FCQ0">
    <property type="interactions" value="3"/>
</dbReference>
<dbReference type="AlphaFoldDB" id="A0A1D6FCQ0"/>
<dbReference type="FunCoup" id="A0A1D6FCQ0">
    <property type="interactions" value="3154"/>
</dbReference>